<dbReference type="WBParaSite" id="TCLT_0001034301-mRNA-1">
    <property type="protein sequence ID" value="TCLT_0001034301-mRNA-1"/>
    <property type="gene ID" value="TCLT_0001034301"/>
</dbReference>
<sequence>MAVFPCESIAEVWTDWEWDDGLIHWWISILSFTHGEDYISNSTFKECTDSSLLEKKLPKQMVAKVVIIIIDAWQERFFFHQKSMQFLHQLISNGQAVAFSARVQSPTVTMPRIKAATTGMIPSFVDIVRNFASDSISSDNIIDQLKNKGYRCRFCGDDTWLRLFPNRFDNLSVGVTSFYVSDFKEVDENVTACMRASFENNAFRKWDLVILHYLGLDHIVPGHSLGGMHKEIDIKLHEMDVVIQEIYLKLQEVYSMYNILQTCHSNFSVIVFGDHGMTESGSHGGSSKLETYVPVVYIDGKNRSAGNKVLSGAFLSLIFVKLQILVPSIEQIDIVPTLATLFNVPIPKKNLGITFLPYLATDNSDPFVLLSLLRNCEQFQMLGTISDKLHDYISDLSSVLREYCARNTVTNCSRLVRNCMQKLREIQSKLIRDGTAYGSQSAINLAIFMQFLLFAEFFASSLIEEEHDLQVSRKRKACHKILTLLCIIFIHRFCRGYVESSRRRWVMEEDILPSNGTGWISYYEILTSIGSFNNVPDPSNLLFILSFYRITFLLAFFGNIFLLLKLRNCFLCMVLWVIFIMRAHNLPLAILNLVLGYCLTSVDASPLLVIRAVYSSFFYLGNSNSFSTIDIAVGFAGVKTYQPVIIALQIMLNTYSGPLLIIFGWWQSFVGQSSKLLSQKLQTALLCYMSFVVHFNISFCMLSLCIQRYHLFIWSTFAPKFLYEFAHLITLTLVTLSLLTVHKFSIN</sequence>
<evidence type="ECO:0000256" key="8">
    <source>
        <dbReference type="ARBA" id="ARBA00022989"/>
    </source>
</evidence>
<dbReference type="OMA" id="SWNQTGQ"/>
<dbReference type="GO" id="GO:0005789">
    <property type="term" value="C:endoplasmic reticulum membrane"/>
    <property type="evidence" value="ECO:0007669"/>
    <property type="project" value="UniProtKB-SubCell"/>
</dbReference>
<reference evidence="15" key="1">
    <citation type="submission" date="2017-02" db="UniProtKB">
        <authorList>
            <consortium name="WormBaseParasite"/>
        </authorList>
    </citation>
    <scope>IDENTIFICATION</scope>
</reference>
<feature type="transmembrane region" description="Helical" evidence="11">
    <location>
        <begin position="590"/>
        <end position="610"/>
    </location>
</feature>
<dbReference type="Pfam" id="PF01663">
    <property type="entry name" value="Phosphodiest"/>
    <property type="match status" value="1"/>
</dbReference>
<feature type="transmembrane region" description="Helical" evidence="11">
    <location>
        <begin position="541"/>
        <end position="561"/>
    </location>
</feature>
<feature type="domain" description="GPI ethanolamine phosphate transferase 2 C-terminal" evidence="12">
    <location>
        <begin position="573"/>
        <end position="734"/>
    </location>
</feature>
<dbReference type="GO" id="GO:0051267">
    <property type="term" value="F:CP2 mannose-ethanolamine phosphotransferase activity"/>
    <property type="evidence" value="ECO:0007669"/>
    <property type="project" value="TreeGrafter"/>
</dbReference>
<feature type="transmembrane region" description="Helical" evidence="11">
    <location>
        <begin position="644"/>
        <end position="666"/>
    </location>
</feature>
<dbReference type="STRING" id="103827.A0A0N5DAY1"/>
<dbReference type="PANTHER" id="PTHR23072:SF0">
    <property type="entry name" value="GPI ETHANOLAMINE PHOSPHATE TRANSFERASE 2"/>
    <property type="match status" value="1"/>
</dbReference>
<dbReference type="InterPro" id="IPR017850">
    <property type="entry name" value="Alkaline_phosphatase_core_sf"/>
</dbReference>
<keyword evidence="7" id="KW-0256">Endoplasmic reticulum</keyword>
<gene>
    <name evidence="13" type="ORF">TCLT_LOCUS10332</name>
</gene>
<organism evidence="15">
    <name type="scientific">Thelazia callipaeda</name>
    <name type="common">Oriental eyeworm</name>
    <name type="synonym">Parasitic nematode</name>
    <dbReference type="NCBI Taxonomy" id="103827"/>
    <lineage>
        <taxon>Eukaryota</taxon>
        <taxon>Metazoa</taxon>
        <taxon>Ecdysozoa</taxon>
        <taxon>Nematoda</taxon>
        <taxon>Chromadorea</taxon>
        <taxon>Rhabditida</taxon>
        <taxon>Spirurina</taxon>
        <taxon>Spiruromorpha</taxon>
        <taxon>Thelazioidea</taxon>
        <taxon>Thelaziidae</taxon>
        <taxon>Thelazia</taxon>
    </lineage>
</organism>
<dbReference type="InterPro" id="IPR045687">
    <property type="entry name" value="PIGG/GPI7_C"/>
</dbReference>
<name>A0A0N5DAY1_THECL</name>
<reference evidence="13 14" key="2">
    <citation type="submission" date="2018-11" db="EMBL/GenBank/DDBJ databases">
        <authorList>
            <consortium name="Pathogen Informatics"/>
        </authorList>
    </citation>
    <scope>NUCLEOTIDE SEQUENCE [LARGE SCALE GENOMIC DNA]</scope>
</reference>
<feature type="transmembrane region" description="Helical" evidence="11">
    <location>
        <begin position="721"/>
        <end position="741"/>
    </location>
</feature>
<comment type="pathway">
    <text evidence="2">Glycolipid biosynthesis; glycosylphosphatidylinositol-anchor biosynthesis.</text>
</comment>
<keyword evidence="5" id="KW-0808">Transferase</keyword>
<accession>A0A0N5DAY1</accession>
<comment type="similarity">
    <text evidence="3">Belongs to the PIGG/PIGN/PIGO family. PIGG subfamily.</text>
</comment>
<keyword evidence="6 11" id="KW-0812">Transmembrane</keyword>
<keyword evidence="14" id="KW-1185">Reference proteome</keyword>
<keyword evidence="9 11" id="KW-0472">Membrane</keyword>
<keyword evidence="10" id="KW-0325">Glycoprotein</keyword>
<evidence type="ECO:0000256" key="5">
    <source>
        <dbReference type="ARBA" id="ARBA00022679"/>
    </source>
</evidence>
<evidence type="ECO:0000256" key="11">
    <source>
        <dbReference type="SAM" id="Phobius"/>
    </source>
</evidence>
<dbReference type="PANTHER" id="PTHR23072">
    <property type="entry name" value="PHOSPHATIDYLINOSITOL GLYCAN-RELATED"/>
    <property type="match status" value="1"/>
</dbReference>
<dbReference type="AlphaFoldDB" id="A0A0N5DAY1"/>
<dbReference type="InterPro" id="IPR039527">
    <property type="entry name" value="PIGG/GPI7"/>
</dbReference>
<dbReference type="SUPFAM" id="SSF53649">
    <property type="entry name" value="Alkaline phosphatase-like"/>
    <property type="match status" value="1"/>
</dbReference>
<evidence type="ECO:0000313" key="14">
    <source>
        <dbReference type="Proteomes" id="UP000276776"/>
    </source>
</evidence>
<dbReference type="Gene3D" id="3.40.720.10">
    <property type="entry name" value="Alkaline Phosphatase, subunit A"/>
    <property type="match status" value="1"/>
</dbReference>
<dbReference type="Pfam" id="PF19316">
    <property type="entry name" value="PIGO_PIGG"/>
    <property type="match status" value="1"/>
</dbReference>
<protein>
    <submittedName>
        <fullName evidence="15">PIGO_PIGG domain-containing protein</fullName>
    </submittedName>
</protein>
<dbReference type="CDD" id="cd16024">
    <property type="entry name" value="GPI_EPT_2"/>
    <property type="match status" value="1"/>
</dbReference>
<evidence type="ECO:0000256" key="1">
    <source>
        <dbReference type="ARBA" id="ARBA00004477"/>
    </source>
</evidence>
<evidence type="ECO:0000256" key="4">
    <source>
        <dbReference type="ARBA" id="ARBA00022502"/>
    </source>
</evidence>
<evidence type="ECO:0000256" key="9">
    <source>
        <dbReference type="ARBA" id="ARBA00023136"/>
    </source>
</evidence>
<dbReference type="OrthoDB" id="272139at2759"/>
<dbReference type="InterPro" id="IPR002591">
    <property type="entry name" value="Phosphodiest/P_Trfase"/>
</dbReference>
<proteinExistence type="inferred from homology"/>
<keyword evidence="8 11" id="KW-1133">Transmembrane helix</keyword>
<dbReference type="EMBL" id="UYYF01005059">
    <property type="protein sequence ID" value="VDN08018.1"/>
    <property type="molecule type" value="Genomic_DNA"/>
</dbReference>
<dbReference type="GO" id="GO:0006506">
    <property type="term" value="P:GPI anchor biosynthetic process"/>
    <property type="evidence" value="ECO:0007669"/>
    <property type="project" value="UniProtKB-UniPathway"/>
</dbReference>
<evidence type="ECO:0000313" key="13">
    <source>
        <dbReference type="EMBL" id="VDN08018.1"/>
    </source>
</evidence>
<keyword evidence="4" id="KW-0337">GPI-anchor biosynthesis</keyword>
<comment type="subcellular location">
    <subcellularLocation>
        <location evidence="1">Endoplasmic reticulum membrane</location>
        <topology evidence="1">Multi-pass membrane protein</topology>
    </subcellularLocation>
</comment>
<evidence type="ECO:0000256" key="3">
    <source>
        <dbReference type="ARBA" id="ARBA00005315"/>
    </source>
</evidence>
<feature type="transmembrane region" description="Helical" evidence="11">
    <location>
        <begin position="686"/>
        <end position="709"/>
    </location>
</feature>
<evidence type="ECO:0000256" key="10">
    <source>
        <dbReference type="ARBA" id="ARBA00023180"/>
    </source>
</evidence>
<dbReference type="InterPro" id="IPR037674">
    <property type="entry name" value="PIG-G_N"/>
</dbReference>
<evidence type="ECO:0000313" key="15">
    <source>
        <dbReference type="WBParaSite" id="TCLT_0001034301-mRNA-1"/>
    </source>
</evidence>
<evidence type="ECO:0000256" key="7">
    <source>
        <dbReference type="ARBA" id="ARBA00022824"/>
    </source>
</evidence>
<evidence type="ECO:0000256" key="2">
    <source>
        <dbReference type="ARBA" id="ARBA00004687"/>
    </source>
</evidence>
<evidence type="ECO:0000259" key="12">
    <source>
        <dbReference type="Pfam" id="PF19316"/>
    </source>
</evidence>
<dbReference type="UniPathway" id="UPA00196"/>
<evidence type="ECO:0000256" key="6">
    <source>
        <dbReference type="ARBA" id="ARBA00022692"/>
    </source>
</evidence>
<dbReference type="Proteomes" id="UP000276776">
    <property type="component" value="Unassembled WGS sequence"/>
</dbReference>